<dbReference type="AlphaFoldDB" id="A0A7J5E629"/>
<accession>A0A7J5E629</accession>
<feature type="transmembrane region" description="Helical" evidence="12">
    <location>
        <begin position="277"/>
        <end position="299"/>
    </location>
</feature>
<evidence type="ECO:0000313" key="13">
    <source>
        <dbReference type="EMBL" id="KAB2813384.1"/>
    </source>
</evidence>
<keyword evidence="3 12" id="KW-0812">Transmembrane</keyword>
<evidence type="ECO:0000256" key="7">
    <source>
        <dbReference type="ARBA" id="ARBA00023004"/>
    </source>
</evidence>
<dbReference type="PANTHER" id="PTHR35457">
    <property type="entry name" value="HEME A SYNTHASE"/>
    <property type="match status" value="1"/>
</dbReference>
<dbReference type="Pfam" id="PF02628">
    <property type="entry name" value="COX15-CtaA"/>
    <property type="match status" value="1"/>
</dbReference>
<dbReference type="GO" id="GO:0016020">
    <property type="term" value="C:membrane"/>
    <property type="evidence" value="ECO:0007669"/>
    <property type="project" value="UniProtKB-SubCell"/>
</dbReference>
<dbReference type="GO" id="GO:0016491">
    <property type="term" value="F:oxidoreductase activity"/>
    <property type="evidence" value="ECO:0007669"/>
    <property type="project" value="UniProtKB-KW"/>
</dbReference>
<evidence type="ECO:0000256" key="11">
    <source>
        <dbReference type="ARBA" id="ARBA00023444"/>
    </source>
</evidence>
<evidence type="ECO:0000256" key="8">
    <source>
        <dbReference type="ARBA" id="ARBA00023133"/>
    </source>
</evidence>
<feature type="transmembrane region" description="Helical" evidence="12">
    <location>
        <begin position="112"/>
        <end position="132"/>
    </location>
</feature>
<keyword evidence="2" id="KW-1003">Cell membrane</keyword>
<feature type="transmembrane region" description="Helical" evidence="12">
    <location>
        <begin position="84"/>
        <end position="105"/>
    </location>
</feature>
<keyword evidence="9 12" id="KW-0472">Membrane</keyword>
<keyword evidence="4" id="KW-0479">Metal-binding</keyword>
<dbReference type="GO" id="GO:0006784">
    <property type="term" value="P:heme A biosynthetic process"/>
    <property type="evidence" value="ECO:0007669"/>
    <property type="project" value="InterPro"/>
</dbReference>
<gene>
    <name evidence="13" type="ORF">F9L07_05270</name>
</gene>
<evidence type="ECO:0000256" key="3">
    <source>
        <dbReference type="ARBA" id="ARBA00022692"/>
    </source>
</evidence>
<dbReference type="EMBL" id="WBVM01000001">
    <property type="protein sequence ID" value="KAB2813384.1"/>
    <property type="molecule type" value="Genomic_DNA"/>
</dbReference>
<evidence type="ECO:0000256" key="10">
    <source>
        <dbReference type="ARBA" id="ARBA00023157"/>
    </source>
</evidence>
<dbReference type="PANTHER" id="PTHR35457:SF1">
    <property type="entry name" value="HEME A SYNTHASE"/>
    <property type="match status" value="1"/>
</dbReference>
<keyword evidence="6" id="KW-0560">Oxidoreductase</keyword>
<sequence length="319" mass="34045">MGRRRLGPDRPNLQVGVNTVIRRWLVRLAWANLVANIGIVVTGGAVRLTGSGLGCPTWPRCTEASYVPHEELGINGAIEFGNRMLTFVLGVLAAALLITAIVAVVRERYWTALWWSLGIFLGIPAQAVVGGITVRTDLNPWVVAFHLLVSMVIVGVCVWFLDILSSPPRPAASPPSRTLAWLTLASGGVALWLGTVVTGSGPHSGDLESRRTGLDPEIVSHVHGFSVWLLVALTIALTLVARRRGDTRLARFAGVLLVVELAQGLLGYVQFFTDLPALLVGIHMLGAAVIAAGLARVVVTAHQRSERPAGPPASGFPRR</sequence>
<feature type="transmembrane region" description="Helical" evidence="12">
    <location>
        <begin position="28"/>
        <end position="48"/>
    </location>
</feature>
<reference evidence="13 14" key="1">
    <citation type="submission" date="2019-09" db="EMBL/GenBank/DDBJ databases">
        <title>Pimelobacter sp. isolated from Paulinella.</title>
        <authorList>
            <person name="Jeong S.E."/>
        </authorList>
    </citation>
    <scope>NUCLEOTIDE SEQUENCE [LARGE SCALE GENOMIC DNA]</scope>
    <source>
        <strain evidence="13 14">Pch-N</strain>
    </source>
</reference>
<dbReference type="Proteomes" id="UP000449906">
    <property type="component" value="Unassembled WGS sequence"/>
</dbReference>
<protein>
    <submittedName>
        <fullName evidence="13">Heme A synthase</fullName>
    </submittedName>
</protein>
<feature type="transmembrane region" description="Helical" evidence="12">
    <location>
        <begin position="218"/>
        <end position="240"/>
    </location>
</feature>
<evidence type="ECO:0000256" key="9">
    <source>
        <dbReference type="ARBA" id="ARBA00023136"/>
    </source>
</evidence>
<feature type="transmembrane region" description="Helical" evidence="12">
    <location>
        <begin position="144"/>
        <end position="166"/>
    </location>
</feature>
<evidence type="ECO:0000313" key="14">
    <source>
        <dbReference type="Proteomes" id="UP000449906"/>
    </source>
</evidence>
<evidence type="ECO:0000256" key="1">
    <source>
        <dbReference type="ARBA" id="ARBA00004141"/>
    </source>
</evidence>
<organism evidence="13 14">
    <name type="scientific">Nocardioides simplex</name>
    <name type="common">Arthrobacter simplex</name>
    <dbReference type="NCBI Taxonomy" id="2045"/>
    <lineage>
        <taxon>Bacteria</taxon>
        <taxon>Bacillati</taxon>
        <taxon>Actinomycetota</taxon>
        <taxon>Actinomycetes</taxon>
        <taxon>Propionibacteriales</taxon>
        <taxon>Nocardioidaceae</taxon>
        <taxon>Pimelobacter</taxon>
    </lineage>
</organism>
<comment type="subcellular location">
    <subcellularLocation>
        <location evidence="1">Membrane</location>
        <topology evidence="1">Multi-pass membrane protein</topology>
    </subcellularLocation>
</comment>
<comment type="caution">
    <text evidence="13">The sequence shown here is derived from an EMBL/GenBank/DDBJ whole genome shotgun (WGS) entry which is preliminary data.</text>
</comment>
<evidence type="ECO:0000256" key="6">
    <source>
        <dbReference type="ARBA" id="ARBA00023002"/>
    </source>
</evidence>
<feature type="transmembrane region" description="Helical" evidence="12">
    <location>
        <begin position="252"/>
        <end position="271"/>
    </location>
</feature>
<evidence type="ECO:0000256" key="4">
    <source>
        <dbReference type="ARBA" id="ARBA00022723"/>
    </source>
</evidence>
<dbReference type="GO" id="GO:0046872">
    <property type="term" value="F:metal ion binding"/>
    <property type="evidence" value="ECO:0007669"/>
    <property type="project" value="UniProtKB-KW"/>
</dbReference>
<keyword evidence="10" id="KW-1015">Disulfide bond</keyword>
<evidence type="ECO:0000256" key="2">
    <source>
        <dbReference type="ARBA" id="ARBA00022475"/>
    </source>
</evidence>
<keyword evidence="5 12" id="KW-1133">Transmembrane helix</keyword>
<dbReference type="InterPro" id="IPR050450">
    <property type="entry name" value="COX15/CtaA_HemeA_synthase"/>
</dbReference>
<evidence type="ECO:0000256" key="5">
    <source>
        <dbReference type="ARBA" id="ARBA00022989"/>
    </source>
</evidence>
<comment type="pathway">
    <text evidence="11">Porphyrin-containing compound metabolism.</text>
</comment>
<keyword evidence="7" id="KW-0408">Iron</keyword>
<keyword evidence="8" id="KW-0350">Heme biosynthesis</keyword>
<dbReference type="InterPro" id="IPR003780">
    <property type="entry name" value="COX15/CtaA_fam"/>
</dbReference>
<name>A0A7J5E629_NOCSI</name>
<feature type="transmembrane region" description="Helical" evidence="12">
    <location>
        <begin position="178"/>
        <end position="198"/>
    </location>
</feature>
<proteinExistence type="predicted"/>
<evidence type="ECO:0000256" key="12">
    <source>
        <dbReference type="SAM" id="Phobius"/>
    </source>
</evidence>